<protein>
    <recommendedName>
        <fullName evidence="3 13">Telomerase reverse transcriptase</fullName>
        <ecNumber evidence="2 13">2.7.7.49</ecNumber>
    </recommendedName>
    <alternativeName>
        <fullName evidence="13">Telomerase catalytic subunit</fullName>
    </alternativeName>
</protein>
<dbReference type="SMART" id="SM00975">
    <property type="entry name" value="Telomerase_RBD"/>
    <property type="match status" value="1"/>
</dbReference>
<dbReference type="SUPFAM" id="SSF56672">
    <property type="entry name" value="DNA/RNA polymerases"/>
    <property type="match status" value="1"/>
</dbReference>
<feature type="domain" description="Reverse transcriptase" evidence="15">
    <location>
        <begin position="586"/>
        <end position="961"/>
    </location>
</feature>
<dbReference type="InterPro" id="IPR000477">
    <property type="entry name" value="RT_dom"/>
</dbReference>
<keyword evidence="5 13" id="KW-0808">Transferase</keyword>
<feature type="compositionally biased region" description="Basic residues" evidence="14">
    <location>
        <begin position="24"/>
        <end position="34"/>
    </location>
</feature>
<evidence type="ECO:0000313" key="17">
    <source>
        <dbReference type="Proteomes" id="UP000242525"/>
    </source>
</evidence>
<dbReference type="Gene3D" id="3.30.70.2630">
    <property type="match status" value="1"/>
</dbReference>
<comment type="caution">
    <text evidence="16">The sequence shown here is derived from an EMBL/GenBank/DDBJ whole genome shotgun (WGS) entry which is preliminary data.</text>
</comment>
<evidence type="ECO:0000259" key="15">
    <source>
        <dbReference type="PROSITE" id="PS50878"/>
    </source>
</evidence>
<dbReference type="OrthoDB" id="289721at2759"/>
<evidence type="ECO:0000256" key="2">
    <source>
        <dbReference type="ARBA" id="ARBA00012493"/>
    </source>
</evidence>
<evidence type="ECO:0000256" key="3">
    <source>
        <dbReference type="ARBA" id="ARBA00016182"/>
    </source>
</evidence>
<dbReference type="InterPro" id="IPR021891">
    <property type="entry name" value="Telomerase_RBD"/>
</dbReference>
<dbReference type="EC" id="2.7.7.49" evidence="2 13"/>
<comment type="similarity">
    <text evidence="1 13">Belongs to the reverse transcriptase family. Telomerase subfamily.</text>
</comment>
<dbReference type="EMBL" id="CCBN010000001">
    <property type="protein sequence ID" value="CDO51229.1"/>
    <property type="molecule type" value="Genomic_DNA"/>
</dbReference>
<dbReference type="PROSITE" id="PS50878">
    <property type="entry name" value="RT_POL"/>
    <property type="match status" value="1"/>
</dbReference>
<dbReference type="AlphaFoldDB" id="A0A0J9X2K1"/>
<feature type="region of interest" description="Disordered" evidence="14">
    <location>
        <begin position="1139"/>
        <end position="1160"/>
    </location>
</feature>
<dbReference type="Gene3D" id="1.10.132.70">
    <property type="match status" value="1"/>
</dbReference>
<evidence type="ECO:0000256" key="9">
    <source>
        <dbReference type="ARBA" id="ARBA00022895"/>
    </source>
</evidence>
<evidence type="ECO:0000256" key="7">
    <source>
        <dbReference type="ARBA" id="ARBA00022723"/>
    </source>
</evidence>
<name>A0A0J9X2K1_GEOCN</name>
<dbReference type="Proteomes" id="UP000242525">
    <property type="component" value="Unassembled WGS sequence"/>
</dbReference>
<dbReference type="GO" id="GO:0000333">
    <property type="term" value="C:telomerase catalytic core complex"/>
    <property type="evidence" value="ECO:0007669"/>
    <property type="project" value="TreeGrafter"/>
</dbReference>
<proteinExistence type="inferred from homology"/>
<keyword evidence="11 13" id="KW-0539">Nucleus</keyword>
<dbReference type="Pfam" id="PF12009">
    <property type="entry name" value="Telomerase_RBD"/>
    <property type="match status" value="1"/>
</dbReference>
<dbReference type="GO" id="GO:0042162">
    <property type="term" value="F:telomeric DNA binding"/>
    <property type="evidence" value="ECO:0007669"/>
    <property type="project" value="TreeGrafter"/>
</dbReference>
<feature type="compositionally biased region" description="Basic residues" evidence="14">
    <location>
        <begin position="1151"/>
        <end position="1160"/>
    </location>
</feature>
<keyword evidence="8 13" id="KW-0460">Magnesium</keyword>
<dbReference type="PANTHER" id="PTHR12066">
    <property type="entry name" value="TELOMERASE REVERSE TRANSCRIPTASE"/>
    <property type="match status" value="1"/>
</dbReference>
<dbReference type="InterPro" id="IPR003545">
    <property type="entry name" value="Telomerase_RT"/>
</dbReference>
<evidence type="ECO:0000256" key="11">
    <source>
        <dbReference type="ARBA" id="ARBA00023242"/>
    </source>
</evidence>
<dbReference type="GO" id="GO:0046872">
    <property type="term" value="F:metal ion binding"/>
    <property type="evidence" value="ECO:0007669"/>
    <property type="project" value="UniProtKB-KW"/>
</dbReference>
<dbReference type="GO" id="GO:0003720">
    <property type="term" value="F:telomerase activity"/>
    <property type="evidence" value="ECO:0007669"/>
    <property type="project" value="InterPro"/>
</dbReference>
<evidence type="ECO:0000256" key="8">
    <source>
        <dbReference type="ARBA" id="ARBA00022842"/>
    </source>
</evidence>
<dbReference type="GO" id="GO:0007004">
    <property type="term" value="P:telomere maintenance via telomerase"/>
    <property type="evidence" value="ECO:0007669"/>
    <property type="project" value="TreeGrafter"/>
</dbReference>
<evidence type="ECO:0000256" key="14">
    <source>
        <dbReference type="SAM" id="MobiDB-lite"/>
    </source>
</evidence>
<keyword evidence="7 13" id="KW-0479">Metal-binding</keyword>
<comment type="function">
    <text evidence="13">Telomerase is a ribonucleoprotein enzyme essential for the replication of chromosome termini in most eukaryotes. It elongates telomeres. It is a reverse transcriptase that adds simple sequence repeats to chromosome ends by copying a template sequence within the RNA component of the enzyme.</text>
</comment>
<evidence type="ECO:0000256" key="10">
    <source>
        <dbReference type="ARBA" id="ARBA00022918"/>
    </source>
</evidence>
<dbReference type="CDD" id="cd01648">
    <property type="entry name" value="TERT"/>
    <property type="match status" value="1"/>
</dbReference>
<sequence length="1160" mass="132298">MKKEKRQFADEEELPNKRPCVKGNLKHSRRSRRKETRPFRFKTRLEWLATVYESTSTLREFLKDINAFKDDNWESTVSSDLNLFIDQVLVGVADLMATRSFVHSRMAALLNEQELSQTEIVQNVIEDQFKLPKRMEHVLTYGFELTRTSNNFGKDFEMHYFNSQVNELTTPLWMELREKTSPAIIYCLLNEVALFKLLPNNSVFQITGVSFNEICKTNKVQEKPKTTALNYSIKRASQVAIRKGGIAYANPCIYTTEKKVRYGLFPQHHLNAHLSCLNENTDKVTTLNARVKCALTFMFPIQHKLPSPLSFDPTTTFNGKPTKGYFNLRKLGIFQENFVKSRVPKCLSGVTFGLARRLINNNQECSYRALLDKFCPNTLERASQQISQRLSSQTIENIGDNTDDMLAVDNTTFLKSTPMSLANLTQISQADWKEVKKMDLSSSPKEVFQFCRAAIQKVVPTEFIGSKHNWDLLFECVKKFINLRRYEDLRVSYLVDGMSLPDIWNKKSGGSGQAHFFKCKELQLEFVYWLFENFLTPLLRSHFYVTEVSGGGNKLLYFRHDVWSALTHPAFEEFCNLSLEIVPRSRVREIVGKGIIGVPSAFRLIPKVGGGYRGITCLGRSREKTEFNIRAGKTINITIPSVNKVLQHLFKAASFEHWKKKKALLGGTIMSMQQLHDRLLNFKQLVTNKGTLAVPKLYFVKVDVRKCYDTIPAEKALELAKALLVDNHTKEFKSYFMHKFQNILCTANPKNTQVRYTRIPEYLVSTQTGFESARTLAGKSEIPTALKALKPTTKVIIDQANGSVQDGEKLAALLKEHLLLNLIKVGKKVYRQKVGIPQGSVLSTLLCNVVYAELEQDIFRDLDENVHKPPYLLVRFVDDFLFVSPDRGFAEYFLTRMQQGFPEYGAAIHRDKTLANFTPRKTNERYPEPGALNFREVQTLVATHAGTSEPSWIMPYIGVGIDTRTLELVRLGSSGNNKDNRVSGLADTMSVRSHGASALTVFIESTLRAVKTKLPRALVDLQLNSQPTVLRSVSSLATEMARRILLGSRLGLRASHRRHRFAPTEIVRLLGKVIAYIAERARLYNYDIAPPHWEQDVVDTAAMAMIRIFHKSQCHKFAHCIAYLESLCSGERILKEETATPQTTKMDMKKRERFKGKLVK</sequence>
<evidence type="ECO:0000256" key="1">
    <source>
        <dbReference type="ARBA" id="ARBA00008001"/>
    </source>
</evidence>
<dbReference type="STRING" id="1173061.A0A0J9X2K1"/>
<evidence type="ECO:0000256" key="13">
    <source>
        <dbReference type="RuleBase" id="RU365061"/>
    </source>
</evidence>
<keyword evidence="4 13" id="KW-0158">Chromosome</keyword>
<keyword evidence="6 13" id="KW-0548">Nucleotidyltransferase</keyword>
<accession>A0A0J9X2K1</accession>
<dbReference type="PANTHER" id="PTHR12066:SF0">
    <property type="entry name" value="TELOMERASE REVERSE TRANSCRIPTASE"/>
    <property type="match status" value="1"/>
</dbReference>
<organism evidence="16 17">
    <name type="scientific">Geotrichum candidum</name>
    <name type="common">Oospora lactis</name>
    <name type="synonym">Dipodascus geotrichum</name>
    <dbReference type="NCBI Taxonomy" id="1173061"/>
    <lineage>
        <taxon>Eukaryota</taxon>
        <taxon>Fungi</taxon>
        <taxon>Dikarya</taxon>
        <taxon>Ascomycota</taxon>
        <taxon>Saccharomycotina</taxon>
        <taxon>Dipodascomycetes</taxon>
        <taxon>Dipodascales</taxon>
        <taxon>Dipodascaceae</taxon>
        <taxon>Geotrichum</taxon>
    </lineage>
</organism>
<keyword evidence="9 13" id="KW-0779">Telomere</keyword>
<evidence type="ECO:0000256" key="12">
    <source>
        <dbReference type="ARBA" id="ARBA00048173"/>
    </source>
</evidence>
<comment type="catalytic activity">
    <reaction evidence="12 13">
        <text>DNA(n) + a 2'-deoxyribonucleoside 5'-triphosphate = DNA(n+1) + diphosphate</text>
        <dbReference type="Rhea" id="RHEA:22508"/>
        <dbReference type="Rhea" id="RHEA-COMP:17339"/>
        <dbReference type="Rhea" id="RHEA-COMP:17340"/>
        <dbReference type="ChEBI" id="CHEBI:33019"/>
        <dbReference type="ChEBI" id="CHEBI:61560"/>
        <dbReference type="ChEBI" id="CHEBI:173112"/>
        <dbReference type="EC" id="2.7.7.49"/>
    </reaction>
</comment>
<dbReference type="PRINTS" id="PR01365">
    <property type="entry name" value="TELOMERASERT"/>
</dbReference>
<evidence type="ECO:0000313" key="16">
    <source>
        <dbReference type="EMBL" id="CDO51229.1"/>
    </source>
</evidence>
<keyword evidence="10 13" id="KW-0695">RNA-directed DNA polymerase</keyword>
<dbReference type="GO" id="GO:0070034">
    <property type="term" value="F:telomerase RNA binding"/>
    <property type="evidence" value="ECO:0007669"/>
    <property type="project" value="TreeGrafter"/>
</dbReference>
<comment type="subcellular location">
    <subcellularLocation>
        <location evidence="13">Nucleus</location>
    </subcellularLocation>
    <subcellularLocation>
        <location evidence="13">Chromosome</location>
        <location evidence="13">Telomere</location>
    </subcellularLocation>
</comment>
<evidence type="ECO:0000256" key="6">
    <source>
        <dbReference type="ARBA" id="ARBA00022695"/>
    </source>
</evidence>
<evidence type="ECO:0000256" key="5">
    <source>
        <dbReference type="ARBA" id="ARBA00022679"/>
    </source>
</evidence>
<reference evidence="16" key="1">
    <citation type="submission" date="2014-03" db="EMBL/GenBank/DDBJ databases">
        <authorList>
            <person name="Casaregola S."/>
        </authorList>
    </citation>
    <scope>NUCLEOTIDE SEQUENCE [LARGE SCALE GENOMIC DNA]</scope>
    <source>
        <strain evidence="16">CLIB 918</strain>
    </source>
</reference>
<evidence type="ECO:0000256" key="4">
    <source>
        <dbReference type="ARBA" id="ARBA00022454"/>
    </source>
</evidence>
<keyword evidence="17" id="KW-1185">Reference proteome</keyword>
<dbReference type="InterPro" id="IPR043502">
    <property type="entry name" value="DNA/RNA_pol_sf"/>
</dbReference>
<gene>
    <name evidence="16" type="ORF">BN980_GECA01s02870g</name>
</gene>
<dbReference type="GO" id="GO:0000781">
    <property type="term" value="C:chromosome, telomeric region"/>
    <property type="evidence" value="ECO:0007669"/>
    <property type="project" value="UniProtKB-SubCell"/>
</dbReference>
<feature type="region of interest" description="Disordered" evidence="14">
    <location>
        <begin position="1"/>
        <end position="34"/>
    </location>
</feature>